<dbReference type="Pfam" id="PF12833">
    <property type="entry name" value="HTH_18"/>
    <property type="match status" value="1"/>
</dbReference>
<comment type="caution">
    <text evidence="11">The sequence shown here is derived from an EMBL/GenBank/DDBJ whole genome shotgun (WGS) entry which is preliminary data.</text>
</comment>
<evidence type="ECO:0000256" key="8">
    <source>
        <dbReference type="PROSITE-ProRule" id="PRU00169"/>
    </source>
</evidence>
<dbReference type="InterPro" id="IPR001789">
    <property type="entry name" value="Sig_transdc_resp-reg_receiver"/>
</dbReference>
<sequence>MYRVILADDEMLDLEGMEFLLPWKELGMEVVYRATNAFKVIEYLKNNEADVLVTDIRMPIMSGLELVRKLKDAGCELKVVFVSGHEEFQYARQAIQMNANGYVLKPVDHAEMMKVLKEIRSQLDTERYRGAMDEKYRESAPLIRDEQMKRWLRGEQVPASEEEWLAEAGLDNRESSYGVILAELDDAGLKYAKREAADSGDEQAEQALKFIEYASSSMGALFALRVHAIRILLVFDVTEQSLETVAQQLLTTFRERLSGTITAAAGAPFPLLTALPTAFSEVNKLLEHKWLSGKNRIIQAIDVAEERGAEGRRPEIMLDEMFAAMLNYDLVKIDDCLQDLFSFIKHFDRKLNVQSFAQHILSKLDTYLESVNENLESLLGIRFDQLDILYHFETVYDIQSWMRRRFFEISESLQRKKQKKNHKIIKEIEEYVNAHLDRSIELREVADRFSFSPNYLGHLFKEESGVTFSEFVIRQRLAKAHEMLQDPVRKVYEVAFSVGYKNLTHFNKLFRDAYGLSPNEFRRQR</sequence>
<dbReference type="SUPFAM" id="SSF46689">
    <property type="entry name" value="Homeodomain-like"/>
    <property type="match status" value="2"/>
</dbReference>
<dbReference type="CDD" id="cd17536">
    <property type="entry name" value="REC_YesN-like"/>
    <property type="match status" value="1"/>
</dbReference>
<dbReference type="Proteomes" id="UP001157114">
    <property type="component" value="Unassembled WGS sequence"/>
</dbReference>
<evidence type="ECO:0000313" key="12">
    <source>
        <dbReference type="Proteomes" id="UP001157114"/>
    </source>
</evidence>
<dbReference type="RefSeq" id="WP_284242340.1">
    <property type="nucleotide sequence ID" value="NZ_BSSQ01000035.1"/>
</dbReference>
<proteinExistence type="predicted"/>
<dbReference type="PROSITE" id="PS50110">
    <property type="entry name" value="RESPONSE_REGULATORY"/>
    <property type="match status" value="1"/>
</dbReference>
<keyword evidence="2" id="KW-0963">Cytoplasm</keyword>
<dbReference type="Pfam" id="PF00072">
    <property type="entry name" value="Response_reg"/>
    <property type="match status" value="1"/>
</dbReference>
<dbReference type="InterPro" id="IPR018060">
    <property type="entry name" value="HTH_AraC"/>
</dbReference>
<dbReference type="InterPro" id="IPR020449">
    <property type="entry name" value="Tscrpt_reg_AraC-type_HTH"/>
</dbReference>
<dbReference type="InterPro" id="IPR051552">
    <property type="entry name" value="HptR"/>
</dbReference>
<dbReference type="InterPro" id="IPR041522">
    <property type="entry name" value="CdaR_GGDEF"/>
</dbReference>
<feature type="modified residue" description="4-aspartylphosphate" evidence="8">
    <location>
        <position position="55"/>
    </location>
</feature>
<keyword evidence="12" id="KW-1185">Reference proteome</keyword>
<dbReference type="Gene3D" id="3.40.50.2300">
    <property type="match status" value="1"/>
</dbReference>
<dbReference type="PANTHER" id="PTHR42713">
    <property type="entry name" value="HISTIDINE KINASE-RELATED"/>
    <property type="match status" value="1"/>
</dbReference>
<dbReference type="SMART" id="SM00448">
    <property type="entry name" value="REC"/>
    <property type="match status" value="1"/>
</dbReference>
<dbReference type="InterPro" id="IPR011006">
    <property type="entry name" value="CheY-like_superfamily"/>
</dbReference>
<keyword evidence="7" id="KW-0804">Transcription</keyword>
<accession>A0ABQ6GPY6</accession>
<evidence type="ECO:0000256" key="6">
    <source>
        <dbReference type="ARBA" id="ARBA00023125"/>
    </source>
</evidence>
<dbReference type="Gene3D" id="1.10.10.60">
    <property type="entry name" value="Homeodomain-like"/>
    <property type="match status" value="2"/>
</dbReference>
<dbReference type="PROSITE" id="PS01124">
    <property type="entry name" value="HTH_ARAC_FAMILY_2"/>
    <property type="match status" value="1"/>
</dbReference>
<organism evidence="11 12">
    <name type="scientific">Paenibacillus glycanilyticus</name>
    <dbReference type="NCBI Taxonomy" id="126569"/>
    <lineage>
        <taxon>Bacteria</taxon>
        <taxon>Bacillati</taxon>
        <taxon>Bacillota</taxon>
        <taxon>Bacilli</taxon>
        <taxon>Bacillales</taxon>
        <taxon>Paenibacillaceae</taxon>
        <taxon>Paenibacillus</taxon>
    </lineage>
</organism>
<evidence type="ECO:0008006" key="13">
    <source>
        <dbReference type="Google" id="ProtNLM"/>
    </source>
</evidence>
<comment type="subcellular location">
    <subcellularLocation>
        <location evidence="1">Cytoplasm</location>
    </subcellularLocation>
</comment>
<evidence type="ECO:0000256" key="1">
    <source>
        <dbReference type="ARBA" id="ARBA00004496"/>
    </source>
</evidence>
<dbReference type="PROSITE" id="PS00041">
    <property type="entry name" value="HTH_ARAC_FAMILY_1"/>
    <property type="match status" value="1"/>
</dbReference>
<evidence type="ECO:0000313" key="11">
    <source>
        <dbReference type="EMBL" id="GLX71523.1"/>
    </source>
</evidence>
<dbReference type="SMART" id="SM00342">
    <property type="entry name" value="HTH_ARAC"/>
    <property type="match status" value="1"/>
</dbReference>
<dbReference type="PANTHER" id="PTHR42713:SF3">
    <property type="entry name" value="TRANSCRIPTIONAL REGULATORY PROTEIN HPTR"/>
    <property type="match status" value="1"/>
</dbReference>
<dbReference type="InterPro" id="IPR009057">
    <property type="entry name" value="Homeodomain-like_sf"/>
</dbReference>
<dbReference type="Pfam" id="PF17853">
    <property type="entry name" value="GGDEF_2"/>
    <property type="match status" value="1"/>
</dbReference>
<dbReference type="SUPFAM" id="SSF52172">
    <property type="entry name" value="CheY-like"/>
    <property type="match status" value="1"/>
</dbReference>
<keyword evidence="6" id="KW-0238">DNA-binding</keyword>
<keyword evidence="3 8" id="KW-0597">Phosphoprotein</keyword>
<keyword evidence="5" id="KW-0805">Transcription regulation</keyword>
<protein>
    <recommendedName>
        <fullName evidence="13">DNA-binding response regulator</fullName>
    </recommendedName>
</protein>
<evidence type="ECO:0000256" key="4">
    <source>
        <dbReference type="ARBA" id="ARBA00023012"/>
    </source>
</evidence>
<evidence type="ECO:0000256" key="5">
    <source>
        <dbReference type="ARBA" id="ARBA00023015"/>
    </source>
</evidence>
<feature type="domain" description="Response regulatory" evidence="10">
    <location>
        <begin position="3"/>
        <end position="120"/>
    </location>
</feature>
<reference evidence="11 12" key="1">
    <citation type="submission" date="2023-03" db="EMBL/GenBank/DDBJ databases">
        <title>Draft genome sequence of the bacteria which degrade cell wall of Tricholomamatutake.</title>
        <authorList>
            <person name="Konishi Y."/>
            <person name="Fukuta Y."/>
            <person name="Shirasaka N."/>
        </authorList>
    </citation>
    <scope>NUCLEOTIDE SEQUENCE [LARGE SCALE GENOMIC DNA]</scope>
    <source>
        <strain evidence="12">mu1</strain>
    </source>
</reference>
<dbReference type="InterPro" id="IPR018062">
    <property type="entry name" value="HTH_AraC-typ_CS"/>
</dbReference>
<dbReference type="PRINTS" id="PR00032">
    <property type="entry name" value="HTHARAC"/>
</dbReference>
<gene>
    <name evidence="11" type="ORF">MU1_58730</name>
</gene>
<evidence type="ECO:0000256" key="7">
    <source>
        <dbReference type="ARBA" id="ARBA00023163"/>
    </source>
</evidence>
<feature type="domain" description="HTH araC/xylS-type" evidence="9">
    <location>
        <begin position="426"/>
        <end position="524"/>
    </location>
</feature>
<evidence type="ECO:0000256" key="2">
    <source>
        <dbReference type="ARBA" id="ARBA00022490"/>
    </source>
</evidence>
<name>A0ABQ6GPY6_9BACL</name>
<dbReference type="EMBL" id="BSSQ01000035">
    <property type="protein sequence ID" value="GLX71523.1"/>
    <property type="molecule type" value="Genomic_DNA"/>
</dbReference>
<evidence type="ECO:0000259" key="9">
    <source>
        <dbReference type="PROSITE" id="PS01124"/>
    </source>
</evidence>
<evidence type="ECO:0000256" key="3">
    <source>
        <dbReference type="ARBA" id="ARBA00022553"/>
    </source>
</evidence>
<keyword evidence="4" id="KW-0902">Two-component regulatory system</keyword>
<evidence type="ECO:0000259" key="10">
    <source>
        <dbReference type="PROSITE" id="PS50110"/>
    </source>
</evidence>